<keyword evidence="5" id="KW-0413">Isomerase</keyword>
<dbReference type="SUPFAM" id="SSF52833">
    <property type="entry name" value="Thioredoxin-like"/>
    <property type="match status" value="2"/>
</dbReference>
<organism evidence="10 11">
    <name type="scientific">Phialemonium atrogriseum</name>
    <dbReference type="NCBI Taxonomy" id="1093897"/>
    <lineage>
        <taxon>Eukaryota</taxon>
        <taxon>Fungi</taxon>
        <taxon>Dikarya</taxon>
        <taxon>Ascomycota</taxon>
        <taxon>Pezizomycotina</taxon>
        <taxon>Sordariomycetes</taxon>
        <taxon>Sordariomycetidae</taxon>
        <taxon>Cephalothecales</taxon>
        <taxon>Cephalothecaceae</taxon>
        <taxon>Phialemonium</taxon>
    </lineage>
</organism>
<evidence type="ECO:0000256" key="2">
    <source>
        <dbReference type="ARBA" id="ARBA00004319"/>
    </source>
</evidence>
<comment type="subcellular location">
    <subcellularLocation>
        <location evidence="2">Endoplasmic reticulum lumen</location>
    </subcellularLocation>
</comment>
<evidence type="ECO:0000256" key="4">
    <source>
        <dbReference type="ARBA" id="ARBA00023157"/>
    </source>
</evidence>
<feature type="compositionally biased region" description="Low complexity" evidence="7">
    <location>
        <begin position="437"/>
        <end position="452"/>
    </location>
</feature>
<feature type="domain" description="Thioredoxin" evidence="9">
    <location>
        <begin position="16"/>
        <end position="143"/>
    </location>
</feature>
<dbReference type="PRINTS" id="PR00421">
    <property type="entry name" value="THIOREDOXIN"/>
</dbReference>
<feature type="region of interest" description="Disordered" evidence="7">
    <location>
        <begin position="432"/>
        <end position="503"/>
    </location>
</feature>
<dbReference type="PANTHER" id="PTHR45815:SF3">
    <property type="entry name" value="PROTEIN DISULFIDE-ISOMERASE A6"/>
    <property type="match status" value="1"/>
</dbReference>
<feature type="compositionally biased region" description="Low complexity" evidence="7">
    <location>
        <begin position="264"/>
        <end position="275"/>
    </location>
</feature>
<dbReference type="EMBL" id="MU839030">
    <property type="protein sequence ID" value="KAK1763120.1"/>
    <property type="molecule type" value="Genomic_DNA"/>
</dbReference>
<accession>A0AAJ0BRW6</accession>
<comment type="caution">
    <text evidence="10">The sequence shown here is derived from an EMBL/GenBank/DDBJ whole genome shotgun (WGS) entry which is preliminary data.</text>
</comment>
<dbReference type="EC" id="5.3.4.1" evidence="3"/>
<dbReference type="Proteomes" id="UP001244011">
    <property type="component" value="Unassembled WGS sequence"/>
</dbReference>
<dbReference type="Pfam" id="PF00085">
    <property type="entry name" value="Thioredoxin"/>
    <property type="match status" value="1"/>
</dbReference>
<evidence type="ECO:0000259" key="9">
    <source>
        <dbReference type="PROSITE" id="PS51352"/>
    </source>
</evidence>
<keyword evidence="4" id="KW-1015">Disulfide bond</keyword>
<evidence type="ECO:0000313" key="10">
    <source>
        <dbReference type="EMBL" id="KAK1763120.1"/>
    </source>
</evidence>
<dbReference type="RefSeq" id="XP_060279333.1">
    <property type="nucleotide sequence ID" value="XM_060429082.1"/>
</dbReference>
<keyword evidence="8" id="KW-0732">Signal</keyword>
<dbReference type="GO" id="GO:0003756">
    <property type="term" value="F:protein disulfide isomerase activity"/>
    <property type="evidence" value="ECO:0007669"/>
    <property type="project" value="UniProtKB-EC"/>
</dbReference>
<feature type="compositionally biased region" description="Low complexity" evidence="7">
    <location>
        <begin position="459"/>
        <end position="473"/>
    </location>
</feature>
<protein>
    <recommendedName>
        <fullName evidence="3">protein disulfide-isomerase</fullName>
        <ecNumber evidence="3">5.3.4.1</ecNumber>
    </recommendedName>
</protein>
<dbReference type="InterPro" id="IPR057305">
    <property type="entry name" value="Thioredox_PDIA6_C"/>
</dbReference>
<dbReference type="Gene3D" id="3.40.30.10">
    <property type="entry name" value="Glutaredoxin"/>
    <property type="match status" value="2"/>
</dbReference>
<dbReference type="GeneID" id="85312269"/>
<comment type="catalytic activity">
    <reaction evidence="1">
        <text>Catalyzes the rearrangement of -S-S- bonds in proteins.</text>
        <dbReference type="EC" id="5.3.4.1"/>
    </reaction>
</comment>
<evidence type="ECO:0000256" key="6">
    <source>
        <dbReference type="ARBA" id="ARBA00023284"/>
    </source>
</evidence>
<dbReference type="CDD" id="cd02981">
    <property type="entry name" value="PDI_b_family"/>
    <property type="match status" value="1"/>
</dbReference>
<dbReference type="PROSITE" id="PS51352">
    <property type="entry name" value="THIOREDOXIN_2"/>
    <property type="match status" value="1"/>
</dbReference>
<evidence type="ECO:0000313" key="11">
    <source>
        <dbReference type="Proteomes" id="UP001244011"/>
    </source>
</evidence>
<dbReference type="GO" id="GO:0034976">
    <property type="term" value="P:response to endoplasmic reticulum stress"/>
    <property type="evidence" value="ECO:0007669"/>
    <property type="project" value="TreeGrafter"/>
</dbReference>
<evidence type="ECO:0000256" key="7">
    <source>
        <dbReference type="SAM" id="MobiDB-lite"/>
    </source>
</evidence>
<dbReference type="InterPro" id="IPR013766">
    <property type="entry name" value="Thioredoxin_domain"/>
</dbReference>
<dbReference type="GO" id="GO:0015035">
    <property type="term" value="F:protein-disulfide reductase activity"/>
    <property type="evidence" value="ECO:0007669"/>
    <property type="project" value="TreeGrafter"/>
</dbReference>
<keyword evidence="11" id="KW-1185">Reference proteome</keyword>
<dbReference type="PROSITE" id="PS00194">
    <property type="entry name" value="THIOREDOXIN_1"/>
    <property type="match status" value="1"/>
</dbReference>
<name>A0AAJ0BRW6_9PEZI</name>
<dbReference type="GO" id="GO:0005788">
    <property type="term" value="C:endoplasmic reticulum lumen"/>
    <property type="evidence" value="ECO:0007669"/>
    <property type="project" value="UniProtKB-SubCell"/>
</dbReference>
<feature type="chain" id="PRO_5042491162" description="protein disulfide-isomerase" evidence="8">
    <location>
        <begin position="23"/>
        <end position="503"/>
    </location>
</feature>
<keyword evidence="6" id="KW-0676">Redox-active center</keyword>
<reference evidence="10" key="1">
    <citation type="submission" date="2023-06" db="EMBL/GenBank/DDBJ databases">
        <title>Genome-scale phylogeny and comparative genomics of the fungal order Sordariales.</title>
        <authorList>
            <consortium name="Lawrence Berkeley National Laboratory"/>
            <person name="Hensen N."/>
            <person name="Bonometti L."/>
            <person name="Westerberg I."/>
            <person name="Brannstrom I.O."/>
            <person name="Guillou S."/>
            <person name="Cros-Aarteil S."/>
            <person name="Calhoun S."/>
            <person name="Haridas S."/>
            <person name="Kuo A."/>
            <person name="Mondo S."/>
            <person name="Pangilinan J."/>
            <person name="Riley R."/>
            <person name="Labutti K."/>
            <person name="Andreopoulos B."/>
            <person name="Lipzen A."/>
            <person name="Chen C."/>
            <person name="Yanf M."/>
            <person name="Daum C."/>
            <person name="Ng V."/>
            <person name="Clum A."/>
            <person name="Steindorff A."/>
            <person name="Ohm R."/>
            <person name="Martin F."/>
            <person name="Silar P."/>
            <person name="Natvig D."/>
            <person name="Lalanne C."/>
            <person name="Gautier V."/>
            <person name="Ament-Velasquez S.L."/>
            <person name="Kruys A."/>
            <person name="Hutchinson M.I."/>
            <person name="Powell A.J."/>
            <person name="Barry K."/>
            <person name="Miller A.N."/>
            <person name="Grigoriev I.V."/>
            <person name="Debuchy R."/>
            <person name="Gladieux P."/>
            <person name="Thoren M.H."/>
            <person name="Johannesson H."/>
        </authorList>
    </citation>
    <scope>NUCLEOTIDE SEQUENCE</scope>
    <source>
        <strain evidence="10">8032-3</strain>
    </source>
</reference>
<dbReference type="InterPro" id="IPR036249">
    <property type="entry name" value="Thioredoxin-like_sf"/>
</dbReference>
<evidence type="ECO:0000256" key="8">
    <source>
        <dbReference type="SAM" id="SignalP"/>
    </source>
</evidence>
<dbReference type="InterPro" id="IPR017937">
    <property type="entry name" value="Thioredoxin_CS"/>
</dbReference>
<gene>
    <name evidence="10" type="ORF">QBC33DRAFT_550433</name>
</gene>
<feature type="region of interest" description="Disordered" evidence="7">
    <location>
        <begin position="242"/>
        <end position="288"/>
    </location>
</feature>
<feature type="signal peptide" evidence="8">
    <location>
        <begin position="1"/>
        <end position="22"/>
    </location>
</feature>
<dbReference type="Pfam" id="PF24541">
    <property type="entry name" value="Thioredox_PDIA6_C"/>
    <property type="match status" value="1"/>
</dbReference>
<dbReference type="PANTHER" id="PTHR45815">
    <property type="entry name" value="PROTEIN DISULFIDE-ISOMERASE A6"/>
    <property type="match status" value="1"/>
</dbReference>
<evidence type="ECO:0000256" key="1">
    <source>
        <dbReference type="ARBA" id="ARBA00001182"/>
    </source>
</evidence>
<evidence type="ECO:0000256" key="3">
    <source>
        <dbReference type="ARBA" id="ARBA00012723"/>
    </source>
</evidence>
<evidence type="ECO:0000256" key="5">
    <source>
        <dbReference type="ARBA" id="ARBA00023235"/>
    </source>
</evidence>
<proteinExistence type="predicted"/>
<dbReference type="AlphaFoldDB" id="A0AAJ0BRW6"/>
<dbReference type="CDD" id="cd03002">
    <property type="entry name" value="PDI_a_MPD1_like"/>
    <property type="match status" value="1"/>
</dbReference>
<sequence length="503" mass="53939">MHHPTLCAVAVALLSAIPGTQASLYSKQSPVLQVGQKDYDRLIAKSNQTSIVEFYAPWCGHCKNLQPAYEKAAKNLDGLAKVAAVNCDDDANKQFCGSMGVKGFPTLKIVRPRKGGGKPTVEDYNGARTATGIVEAVVDRINNHVQKVTDKDLDKFLSEKNESPKAILFTDKGTTSALMKSIAIDFLDVITVGQVRDKETKAVETFGIEKFPTLVLLPGGDKEAVVYDGELKKPAIVKFLSQAGEPNPDPAPVTAKPKKKKSSPPKSETATSEEPAAPSESAQTQQAPVIVDSVTPIPAINTAEKLVKECLSEKSSTCVLAFVPSTHGEGAKEALDSLSTLAHRYTQGKHKLFPIYEVAKENEAAASLISSLELSGEVELVAINARRGWWRRFEGPDFSHESVASWIDAIRMSEGAKNKLPEGVIGMAFEESKAEPAPEASAEAASDTTESNATEEPETVTPEPSESSDTSESTETKPTDPTAEPETAAEEDAAQQPIKHEEL</sequence>